<evidence type="ECO:0000256" key="2">
    <source>
        <dbReference type="SAM" id="MobiDB-lite"/>
    </source>
</evidence>
<gene>
    <name evidence="4" type="ORF">PAPOLLO_LOCUS2611</name>
</gene>
<organism evidence="4 5">
    <name type="scientific">Parnassius apollo</name>
    <name type="common">Apollo butterfly</name>
    <name type="synonym">Papilio apollo</name>
    <dbReference type="NCBI Taxonomy" id="110799"/>
    <lineage>
        <taxon>Eukaryota</taxon>
        <taxon>Metazoa</taxon>
        <taxon>Ecdysozoa</taxon>
        <taxon>Arthropoda</taxon>
        <taxon>Hexapoda</taxon>
        <taxon>Insecta</taxon>
        <taxon>Pterygota</taxon>
        <taxon>Neoptera</taxon>
        <taxon>Endopterygota</taxon>
        <taxon>Lepidoptera</taxon>
        <taxon>Glossata</taxon>
        <taxon>Ditrysia</taxon>
        <taxon>Papilionoidea</taxon>
        <taxon>Papilionidae</taxon>
        <taxon>Parnassiinae</taxon>
        <taxon>Parnassini</taxon>
        <taxon>Parnassius</taxon>
        <taxon>Parnassius</taxon>
    </lineage>
</organism>
<sequence>MNEDIDNKQLSLCDQLWNREKSNDLVKKWRSIKDNLFRYLKKIKEASKSGSGATNLKKYHLYNQLLFLRRVEQNATESSLNSPRESNTESTSTNDEITIDESPRYVPVARKRAMQIDEFEREGLKLLKEPENRHMSFFRAILPSIQDFSDRETLSFQSKVIQIINEMRYGQTSSYVCGLSTSQQPLSYGYQTTNFQSTYNSDYNNSIKSPDQASLASEENEYDFSNM</sequence>
<comment type="caution">
    <text evidence="4">The sequence shown here is derived from an EMBL/GenBank/DDBJ whole genome shotgun (WGS) entry which is preliminary data.</text>
</comment>
<feature type="compositionally biased region" description="Polar residues" evidence="2">
    <location>
        <begin position="76"/>
        <end position="96"/>
    </location>
</feature>
<dbReference type="OrthoDB" id="6159213at2759"/>
<dbReference type="GO" id="GO:0005634">
    <property type="term" value="C:nucleus"/>
    <property type="evidence" value="ECO:0007669"/>
    <property type="project" value="UniProtKB-SubCell"/>
</dbReference>
<dbReference type="Proteomes" id="UP000691718">
    <property type="component" value="Unassembled WGS sequence"/>
</dbReference>
<reference evidence="4" key="1">
    <citation type="submission" date="2021-04" db="EMBL/GenBank/DDBJ databases">
        <authorList>
            <person name="Tunstrom K."/>
        </authorList>
    </citation>
    <scope>NUCLEOTIDE SEQUENCE</scope>
</reference>
<evidence type="ECO:0000256" key="1">
    <source>
        <dbReference type="PROSITE-ProRule" id="PRU00371"/>
    </source>
</evidence>
<accession>A0A8S3W6J8</accession>
<proteinExistence type="predicted"/>
<dbReference type="GO" id="GO:0003677">
    <property type="term" value="F:DNA binding"/>
    <property type="evidence" value="ECO:0007669"/>
    <property type="project" value="InterPro"/>
</dbReference>
<keyword evidence="1" id="KW-0539">Nucleus</keyword>
<dbReference type="PROSITE" id="PS51031">
    <property type="entry name" value="BESS"/>
    <property type="match status" value="1"/>
</dbReference>
<keyword evidence="5" id="KW-1185">Reference proteome</keyword>
<dbReference type="AlphaFoldDB" id="A0A8S3W6J8"/>
<evidence type="ECO:0000313" key="4">
    <source>
        <dbReference type="EMBL" id="CAG4943238.1"/>
    </source>
</evidence>
<protein>
    <submittedName>
        <fullName evidence="4">(apollo) hypothetical protein</fullName>
    </submittedName>
</protein>
<feature type="domain" description="BESS" evidence="3">
    <location>
        <begin position="131"/>
        <end position="170"/>
    </location>
</feature>
<evidence type="ECO:0000259" key="3">
    <source>
        <dbReference type="PROSITE" id="PS51031"/>
    </source>
</evidence>
<dbReference type="EMBL" id="CAJQZP010000178">
    <property type="protein sequence ID" value="CAG4943238.1"/>
    <property type="molecule type" value="Genomic_DNA"/>
</dbReference>
<evidence type="ECO:0000313" key="5">
    <source>
        <dbReference type="Proteomes" id="UP000691718"/>
    </source>
</evidence>
<comment type="subcellular location">
    <subcellularLocation>
        <location evidence="1">Nucleus</location>
    </subcellularLocation>
</comment>
<name>A0A8S3W6J8_PARAO</name>
<dbReference type="InterPro" id="IPR004210">
    <property type="entry name" value="BESS_motif"/>
</dbReference>
<feature type="region of interest" description="Disordered" evidence="2">
    <location>
        <begin position="76"/>
        <end position="102"/>
    </location>
</feature>